<protein>
    <recommendedName>
        <fullName evidence="3">2-isopropylmalate synthase LeuA allosteric (dimerisation) domain-containing protein</fullName>
    </recommendedName>
</protein>
<reference evidence="1 2" key="1">
    <citation type="submission" date="2016-08" db="EMBL/GenBank/DDBJ databases">
        <title>Novel Firmicutes and Novel Genomes.</title>
        <authorList>
            <person name="Poppleton D.I."/>
            <person name="Gribaldo S."/>
        </authorList>
    </citation>
    <scope>NUCLEOTIDE SEQUENCE [LARGE SCALE GENOMIC DNA]</scope>
    <source>
        <strain evidence="1 2">CTT3</strain>
    </source>
</reference>
<sequence>MYMDIKAAEEFISQIKSVISCKIIATNDNIEEIHILSTTKRNPKQISRDVQSGLISKFGLDIDYKKISIAQIDKAIINNTNFRLRLKTIEVLNLGKKVDIKVVLQKDDVLYEGRKIGLNTSYNIKRILAQSTLKAVEEFLKLEDSFIVEDIKTISLANKKAIVTAVSFVTEYEEQQFTGSAFIDRDIKEAVVKATLDAINRIIIRCYNGE</sequence>
<comment type="caution">
    <text evidence="1">The sequence shown here is derived from an EMBL/GenBank/DDBJ whole genome shotgun (WGS) entry which is preliminary data.</text>
</comment>
<proteinExistence type="predicted"/>
<dbReference type="AlphaFoldDB" id="A0A419T9R4"/>
<name>A0A419T9R4_9FIRM</name>
<organism evidence="1 2">
    <name type="scientific">Thermohalobacter berrensis</name>
    <dbReference type="NCBI Taxonomy" id="99594"/>
    <lineage>
        <taxon>Bacteria</taxon>
        <taxon>Bacillati</taxon>
        <taxon>Bacillota</taxon>
        <taxon>Tissierellia</taxon>
        <taxon>Tissierellales</taxon>
        <taxon>Thermohalobacteraceae</taxon>
        <taxon>Thermohalobacter</taxon>
    </lineage>
</organism>
<evidence type="ECO:0008006" key="3">
    <source>
        <dbReference type="Google" id="ProtNLM"/>
    </source>
</evidence>
<dbReference type="EMBL" id="MCIB01000002">
    <property type="protein sequence ID" value="RKD34206.1"/>
    <property type="molecule type" value="Genomic_DNA"/>
</dbReference>
<dbReference type="Proteomes" id="UP000284177">
    <property type="component" value="Unassembled WGS sequence"/>
</dbReference>
<accession>A0A419T9R4</accession>
<gene>
    <name evidence="1" type="ORF">BET03_07925</name>
</gene>
<evidence type="ECO:0000313" key="2">
    <source>
        <dbReference type="Proteomes" id="UP000284177"/>
    </source>
</evidence>
<keyword evidence="2" id="KW-1185">Reference proteome</keyword>
<evidence type="ECO:0000313" key="1">
    <source>
        <dbReference type="EMBL" id="RKD34206.1"/>
    </source>
</evidence>